<name>C5BSN4_TERTT</name>
<feature type="compositionally biased region" description="Acidic residues" evidence="1">
    <location>
        <begin position="133"/>
        <end position="143"/>
    </location>
</feature>
<dbReference type="STRING" id="377629.TERTU_1432"/>
<proteinExistence type="predicted"/>
<dbReference type="eggNOG" id="ENOG50344VU">
    <property type="taxonomic scope" value="Bacteria"/>
</dbReference>
<evidence type="ECO:0000313" key="2">
    <source>
        <dbReference type="EMBL" id="ACR12068.1"/>
    </source>
</evidence>
<feature type="region of interest" description="Disordered" evidence="1">
    <location>
        <begin position="121"/>
        <end position="143"/>
    </location>
</feature>
<dbReference type="KEGG" id="ttu:TERTU_1432"/>
<sequence>MESVIDDLADKWEAVDSEPGPKKQPEPEPEKGPGEGAKNAAGLLMAAIEGGWRMVDDRIQYEDQAKREGAEKMAAVLEKYGLGSAVGKVPYAEEIAAGWFLGALFKQTWLTIKALWAEDRKKQKAKEQAQTGDSDEGLTDGEA</sequence>
<protein>
    <submittedName>
        <fullName evidence="2">Uncharacterized protein</fullName>
    </submittedName>
</protein>
<keyword evidence="3" id="KW-1185">Reference proteome</keyword>
<dbReference type="Proteomes" id="UP000009080">
    <property type="component" value="Chromosome"/>
</dbReference>
<accession>C5BSN4</accession>
<feature type="compositionally biased region" description="Basic and acidic residues" evidence="1">
    <location>
        <begin position="8"/>
        <end position="33"/>
    </location>
</feature>
<dbReference type="HOGENOM" id="CLU_1805227_0_0_6"/>
<evidence type="ECO:0000256" key="1">
    <source>
        <dbReference type="SAM" id="MobiDB-lite"/>
    </source>
</evidence>
<dbReference type="AlphaFoldDB" id="C5BSN4"/>
<reference evidence="2 3" key="1">
    <citation type="journal article" date="2009" name="PLoS ONE">
        <title>The complete genome of Teredinibacter turnerae T7901: an intracellular endosymbiont of marine wood-boring bivalves (shipworms).</title>
        <authorList>
            <person name="Yang J.C."/>
            <person name="Madupu R."/>
            <person name="Durkin A.S."/>
            <person name="Ekborg N.A."/>
            <person name="Pedamallu C.S."/>
            <person name="Hostetler J.B."/>
            <person name="Radune D."/>
            <person name="Toms B.S."/>
            <person name="Henrissat B."/>
            <person name="Coutinho P.M."/>
            <person name="Schwarz S."/>
            <person name="Field L."/>
            <person name="Trindade-Silva A.E."/>
            <person name="Soares C.A.G."/>
            <person name="Elshahawi S."/>
            <person name="Hanora A."/>
            <person name="Schmidt E.W."/>
            <person name="Haygood M.G."/>
            <person name="Posfai J."/>
            <person name="Benner J."/>
            <person name="Madinger C."/>
            <person name="Nove J."/>
            <person name="Anton B."/>
            <person name="Chaudhary K."/>
            <person name="Foster J."/>
            <person name="Holman A."/>
            <person name="Kumar S."/>
            <person name="Lessard P.A."/>
            <person name="Luyten Y.A."/>
            <person name="Slatko B."/>
            <person name="Wood N."/>
            <person name="Wu B."/>
            <person name="Teplitski M."/>
            <person name="Mougous J.D."/>
            <person name="Ward N."/>
            <person name="Eisen J.A."/>
            <person name="Badger J.H."/>
            <person name="Distel D.L."/>
        </authorList>
    </citation>
    <scope>NUCLEOTIDE SEQUENCE [LARGE SCALE GENOMIC DNA]</scope>
    <source>
        <strain evidence="3">ATCC 39867 / T7901</strain>
    </source>
</reference>
<evidence type="ECO:0000313" key="3">
    <source>
        <dbReference type="Proteomes" id="UP000009080"/>
    </source>
</evidence>
<organism evidence="2 3">
    <name type="scientific">Teredinibacter turnerae (strain ATCC 39867 / T7901)</name>
    <dbReference type="NCBI Taxonomy" id="377629"/>
    <lineage>
        <taxon>Bacteria</taxon>
        <taxon>Pseudomonadati</taxon>
        <taxon>Pseudomonadota</taxon>
        <taxon>Gammaproteobacteria</taxon>
        <taxon>Cellvibrionales</taxon>
        <taxon>Cellvibrionaceae</taxon>
        <taxon>Teredinibacter</taxon>
    </lineage>
</organism>
<dbReference type="EMBL" id="CP001614">
    <property type="protein sequence ID" value="ACR12068.1"/>
    <property type="molecule type" value="Genomic_DNA"/>
</dbReference>
<dbReference type="RefSeq" id="WP_015818180.1">
    <property type="nucleotide sequence ID" value="NC_012997.1"/>
</dbReference>
<gene>
    <name evidence="2" type="ordered locus">TERTU_1432</name>
</gene>
<feature type="region of interest" description="Disordered" evidence="1">
    <location>
        <begin position="1"/>
        <end position="40"/>
    </location>
</feature>